<organism evidence="1">
    <name type="scientific">gut metagenome</name>
    <dbReference type="NCBI Taxonomy" id="749906"/>
    <lineage>
        <taxon>unclassified sequences</taxon>
        <taxon>metagenomes</taxon>
        <taxon>organismal metagenomes</taxon>
    </lineage>
</organism>
<comment type="caution">
    <text evidence="1">The sequence shown here is derived from an EMBL/GenBank/DDBJ whole genome shotgun (WGS) entry which is preliminary data.</text>
</comment>
<dbReference type="AlphaFoldDB" id="J9CJW5"/>
<sequence>MRSCKNLFRWRPLRSTDCFSSARSRSYGLCSYISS</sequence>
<accession>J9CJW5</accession>
<evidence type="ECO:0000313" key="1">
    <source>
        <dbReference type="EMBL" id="EJX00381.1"/>
    </source>
</evidence>
<protein>
    <submittedName>
        <fullName evidence="1">Uncharacterized protein</fullName>
    </submittedName>
</protein>
<name>J9CJW5_9ZZZZ</name>
<proteinExistence type="predicted"/>
<reference evidence="1" key="1">
    <citation type="journal article" date="2012" name="PLoS ONE">
        <title>Gene sets for utilization of primary and secondary nutrition supplies in the distal gut of endangered iberian lynx.</title>
        <authorList>
            <person name="Alcaide M."/>
            <person name="Messina E."/>
            <person name="Richter M."/>
            <person name="Bargiela R."/>
            <person name="Peplies J."/>
            <person name="Huws S.A."/>
            <person name="Newbold C.J."/>
            <person name="Golyshin P.N."/>
            <person name="Simon M.A."/>
            <person name="Lopez G."/>
            <person name="Yakimov M.M."/>
            <person name="Ferrer M."/>
        </authorList>
    </citation>
    <scope>NUCLEOTIDE SEQUENCE</scope>
</reference>
<gene>
    <name evidence="1" type="ORF">EVA_11513</name>
</gene>
<dbReference type="EMBL" id="AMCI01003405">
    <property type="protein sequence ID" value="EJX00381.1"/>
    <property type="molecule type" value="Genomic_DNA"/>
</dbReference>